<keyword evidence="8" id="KW-1185">Reference proteome</keyword>
<comment type="similarity">
    <text evidence="2">Belongs to the DAMOX/DASOX family.</text>
</comment>
<dbReference type="SUPFAM" id="SSF51971">
    <property type="entry name" value="Nucleotide-binding domain"/>
    <property type="match status" value="1"/>
</dbReference>
<evidence type="ECO:0000256" key="4">
    <source>
        <dbReference type="ARBA" id="ARBA00022827"/>
    </source>
</evidence>
<comment type="caution">
    <text evidence="7">The sequence shown here is derived from an EMBL/GenBank/DDBJ whole genome shotgun (WGS) entry which is preliminary data.</text>
</comment>
<keyword evidence="5" id="KW-0560">Oxidoreductase</keyword>
<proteinExistence type="inferred from homology"/>
<evidence type="ECO:0000313" key="7">
    <source>
        <dbReference type="EMBL" id="KAK5956607.1"/>
    </source>
</evidence>
<organism evidence="7 8">
    <name type="scientific">Knufia fluminis</name>
    <dbReference type="NCBI Taxonomy" id="191047"/>
    <lineage>
        <taxon>Eukaryota</taxon>
        <taxon>Fungi</taxon>
        <taxon>Dikarya</taxon>
        <taxon>Ascomycota</taxon>
        <taxon>Pezizomycotina</taxon>
        <taxon>Eurotiomycetes</taxon>
        <taxon>Chaetothyriomycetidae</taxon>
        <taxon>Chaetothyriales</taxon>
        <taxon>Trichomeriaceae</taxon>
        <taxon>Knufia</taxon>
    </lineage>
</organism>
<dbReference type="GO" id="GO:0003884">
    <property type="term" value="F:D-amino-acid oxidase activity"/>
    <property type="evidence" value="ECO:0007669"/>
    <property type="project" value="InterPro"/>
</dbReference>
<accession>A0AAN8EQX5</accession>
<evidence type="ECO:0000259" key="6">
    <source>
        <dbReference type="Pfam" id="PF01266"/>
    </source>
</evidence>
<keyword evidence="4" id="KW-0274">FAD</keyword>
<dbReference type="InterPro" id="IPR023209">
    <property type="entry name" value="DAO"/>
</dbReference>
<dbReference type="GO" id="GO:0019478">
    <property type="term" value="P:D-amino acid catabolic process"/>
    <property type="evidence" value="ECO:0007669"/>
    <property type="project" value="TreeGrafter"/>
</dbReference>
<name>A0AAN8EQX5_9EURO</name>
<sequence>MAAEASPWDLVVIGSGVIGLTTACLLQQRLPEHTNITIVASEFPNPSPMTQDSSNIPLAPAASSGYASMWAGAHYRPIPYLSPSNSQYGSLSGTQQRFQSQLACEHHLAIRTAKMMKQLAREHPETGIEIMPGVEYLENPPAENLALETGDVYASLDDGFRVITATEIEALNKRAEHDIGRQIKWACKYETYVVNVHVYCAWLLQRFLSQGGRVVQRRLHNVGEALQVIPEAARPIVVNCSGVGLTPDPKMKIIRGQTILVRNQHHSTTTRQCADGTWSFLIPRPLGGGTVIGGTKQVGDLETSARPEERKRLLDSAVRCFPDFVSDVKDFEVVSDNVGRRPWREGGMRIEVDELVQGGARIPIVHGYGAGGRGYELSWGAAEEICKLVEKSGKPHARL</sequence>
<dbReference type="PIRSF" id="PIRSF000189">
    <property type="entry name" value="D-aa_oxidase"/>
    <property type="match status" value="1"/>
</dbReference>
<dbReference type="SUPFAM" id="SSF54373">
    <property type="entry name" value="FAD-linked reductases, C-terminal domain"/>
    <property type="match status" value="1"/>
</dbReference>
<protein>
    <recommendedName>
        <fullName evidence="6">FAD dependent oxidoreductase domain-containing protein</fullName>
    </recommendedName>
</protein>
<dbReference type="Gene3D" id="3.40.50.720">
    <property type="entry name" value="NAD(P)-binding Rossmann-like Domain"/>
    <property type="match status" value="1"/>
</dbReference>
<gene>
    <name evidence="7" type="ORF">OHC33_002093</name>
</gene>
<reference evidence="7 8" key="1">
    <citation type="submission" date="2022-12" db="EMBL/GenBank/DDBJ databases">
        <title>Genomic features and morphological characterization of a novel Knufia sp. strain isolated from spacecraft assembly facility.</title>
        <authorList>
            <person name="Teixeira M."/>
            <person name="Chander A.M."/>
            <person name="Stajich J.E."/>
            <person name="Venkateswaran K."/>
        </authorList>
    </citation>
    <scope>NUCLEOTIDE SEQUENCE [LARGE SCALE GENOMIC DNA]</scope>
    <source>
        <strain evidence="7 8">FJI-L2-BK-P2</strain>
    </source>
</reference>
<dbReference type="PANTHER" id="PTHR11530">
    <property type="entry name" value="D-AMINO ACID OXIDASE"/>
    <property type="match status" value="1"/>
</dbReference>
<evidence type="ECO:0000256" key="3">
    <source>
        <dbReference type="ARBA" id="ARBA00022630"/>
    </source>
</evidence>
<feature type="domain" description="FAD dependent oxidoreductase" evidence="6">
    <location>
        <begin position="9"/>
        <end position="387"/>
    </location>
</feature>
<keyword evidence="3" id="KW-0285">Flavoprotein</keyword>
<dbReference type="GO" id="GO:0005737">
    <property type="term" value="C:cytoplasm"/>
    <property type="evidence" value="ECO:0007669"/>
    <property type="project" value="TreeGrafter"/>
</dbReference>
<evidence type="ECO:0000256" key="2">
    <source>
        <dbReference type="ARBA" id="ARBA00006730"/>
    </source>
</evidence>
<comment type="cofactor">
    <cofactor evidence="1">
        <name>FAD</name>
        <dbReference type="ChEBI" id="CHEBI:57692"/>
    </cofactor>
</comment>
<dbReference type="Gene3D" id="3.30.9.10">
    <property type="entry name" value="D-Amino Acid Oxidase, subunit A, domain 2"/>
    <property type="match status" value="1"/>
</dbReference>
<dbReference type="Pfam" id="PF01266">
    <property type="entry name" value="DAO"/>
    <property type="match status" value="1"/>
</dbReference>
<dbReference type="GO" id="GO:0071949">
    <property type="term" value="F:FAD binding"/>
    <property type="evidence" value="ECO:0007669"/>
    <property type="project" value="InterPro"/>
</dbReference>
<evidence type="ECO:0000256" key="5">
    <source>
        <dbReference type="ARBA" id="ARBA00023002"/>
    </source>
</evidence>
<dbReference type="InterPro" id="IPR006076">
    <property type="entry name" value="FAD-dep_OxRdtase"/>
</dbReference>
<dbReference type="Proteomes" id="UP001316803">
    <property type="component" value="Unassembled WGS sequence"/>
</dbReference>
<evidence type="ECO:0000256" key="1">
    <source>
        <dbReference type="ARBA" id="ARBA00001974"/>
    </source>
</evidence>
<dbReference type="AlphaFoldDB" id="A0AAN8EQX5"/>
<dbReference type="PANTHER" id="PTHR11530:SF26">
    <property type="entry name" value="FAD DEPENDENT OXIDOREDUCTASE SUPERFAMILY (AFU_ORTHOLOGUE AFUA_5G13940)"/>
    <property type="match status" value="1"/>
</dbReference>
<evidence type="ECO:0000313" key="8">
    <source>
        <dbReference type="Proteomes" id="UP001316803"/>
    </source>
</evidence>
<dbReference type="EMBL" id="JAKLMC020000004">
    <property type="protein sequence ID" value="KAK5956607.1"/>
    <property type="molecule type" value="Genomic_DNA"/>
</dbReference>